<protein>
    <submittedName>
        <fullName evidence="1">Uncharacterized protein</fullName>
    </submittedName>
</protein>
<evidence type="ECO:0000313" key="2">
    <source>
        <dbReference type="Proteomes" id="UP000269669"/>
    </source>
</evidence>
<proteinExistence type="predicted"/>
<dbReference type="Proteomes" id="UP000269669">
    <property type="component" value="Unassembled WGS sequence"/>
</dbReference>
<comment type="caution">
    <text evidence="1">The sequence shown here is derived from an EMBL/GenBank/DDBJ whole genome shotgun (WGS) entry which is preliminary data.</text>
</comment>
<evidence type="ECO:0000313" key="1">
    <source>
        <dbReference type="EMBL" id="RSL18940.1"/>
    </source>
</evidence>
<reference evidence="1 2" key="1">
    <citation type="submission" date="2018-12" db="EMBL/GenBank/DDBJ databases">
        <title>Sequencing of bacterial isolates from soil warming experiment in Harvard Forest, Massachusetts, USA.</title>
        <authorList>
            <person name="Deangelis K."/>
        </authorList>
    </citation>
    <scope>NUCLEOTIDE SEQUENCE [LARGE SCALE GENOMIC DNA]</scope>
    <source>
        <strain evidence="1 2">EB153</strain>
    </source>
</reference>
<organism evidence="1 2">
    <name type="scientific">Edaphobacter aggregans</name>
    <dbReference type="NCBI Taxonomy" id="570835"/>
    <lineage>
        <taxon>Bacteria</taxon>
        <taxon>Pseudomonadati</taxon>
        <taxon>Acidobacteriota</taxon>
        <taxon>Terriglobia</taxon>
        <taxon>Terriglobales</taxon>
        <taxon>Acidobacteriaceae</taxon>
        <taxon>Edaphobacter</taxon>
    </lineage>
</organism>
<dbReference type="AlphaFoldDB" id="A0A3R9WJZ9"/>
<accession>A0A3R9WJZ9</accession>
<keyword evidence="2" id="KW-1185">Reference proteome</keyword>
<dbReference type="EMBL" id="RSDW01000001">
    <property type="protein sequence ID" value="RSL18940.1"/>
    <property type="molecule type" value="Genomic_DNA"/>
</dbReference>
<sequence length="274" mass="30790">MRHRYLVLALSIVCVAAVLLFWRSKIYGGSSAAVAPYTAHLTVTENRVLTGGSSWDAVSAEVIARDRQGRISERTEHISQNGGQRTQRFSFFVQDPAKRQTLTWDSISQTAVLAHWPYWSGRKGCWADEHGQHQSRFPNDDDWDKVPASPGQGKLETIGSMADLSGNKRTKTRYVSENLGQKEIHGLTAYGMRWTITPLEGVGPYGIPETTTELWKSKEFDLDLLKVTSGPRYGLKRVELSDLQRGDPDPELFEAPQGYKVETIEYRQVTCGQK</sequence>
<gene>
    <name evidence="1" type="ORF">EDE15_4550</name>
</gene>
<name>A0A3R9WJZ9_9BACT</name>